<dbReference type="RefSeq" id="WP_268109669.1">
    <property type="nucleotide sequence ID" value="NZ_JAPPUX010000001.1"/>
</dbReference>
<reference evidence="1" key="1">
    <citation type="submission" date="2022-08" db="EMBL/GenBank/DDBJ databases">
        <title>Genome sequencing of Nocardioides sp. STR2.</title>
        <authorList>
            <person name="So Y."/>
        </authorList>
    </citation>
    <scope>NUCLEOTIDE SEQUENCE</scope>
    <source>
        <strain evidence="1">STR2</strain>
    </source>
</reference>
<organism evidence="1 2">
    <name type="scientific">Nocardioides pini</name>
    <dbReference type="NCBI Taxonomy" id="2975053"/>
    <lineage>
        <taxon>Bacteria</taxon>
        <taxon>Bacillati</taxon>
        <taxon>Actinomycetota</taxon>
        <taxon>Actinomycetes</taxon>
        <taxon>Propionibacteriales</taxon>
        <taxon>Nocardioidaceae</taxon>
        <taxon>Nocardioides</taxon>
    </lineage>
</organism>
<protein>
    <recommendedName>
        <fullName evidence="3">Cold shock domain-containing protein</fullName>
    </recommendedName>
</protein>
<evidence type="ECO:0000313" key="2">
    <source>
        <dbReference type="Proteomes" id="UP001074726"/>
    </source>
</evidence>
<keyword evidence="2" id="KW-1185">Reference proteome</keyword>
<sequence length="81" mass="9239">MVRAEVREWHEDLGWGVLDSPETPGGCWTHCAVIETRRVASSHESEVYEYKSLSEGDVVDLEWEAPGQDSFGYRATVVRKR</sequence>
<gene>
    <name evidence="1" type="ORF">NYO98_01080</name>
</gene>
<evidence type="ECO:0008006" key="3">
    <source>
        <dbReference type="Google" id="ProtNLM"/>
    </source>
</evidence>
<accession>A0ABT4C8W3</accession>
<evidence type="ECO:0000313" key="1">
    <source>
        <dbReference type="EMBL" id="MCY4724856.1"/>
    </source>
</evidence>
<name>A0ABT4C8W3_9ACTN</name>
<dbReference type="Proteomes" id="UP001074726">
    <property type="component" value="Unassembled WGS sequence"/>
</dbReference>
<proteinExistence type="predicted"/>
<dbReference type="EMBL" id="JAPPUX010000001">
    <property type="protein sequence ID" value="MCY4724856.1"/>
    <property type="molecule type" value="Genomic_DNA"/>
</dbReference>
<comment type="caution">
    <text evidence="1">The sequence shown here is derived from an EMBL/GenBank/DDBJ whole genome shotgun (WGS) entry which is preliminary data.</text>
</comment>